<dbReference type="InterPro" id="IPR013767">
    <property type="entry name" value="PAS_fold"/>
</dbReference>
<evidence type="ECO:0000313" key="3">
    <source>
        <dbReference type="EMBL" id="GAH34269.1"/>
    </source>
</evidence>
<accession>X1FY49</accession>
<reference evidence="3" key="1">
    <citation type="journal article" date="2014" name="Front. Microbiol.">
        <title>High frequency of phylogenetically diverse reductive dehalogenase-homologous genes in deep subseafloor sedimentary metagenomes.</title>
        <authorList>
            <person name="Kawai M."/>
            <person name="Futagami T."/>
            <person name="Toyoda A."/>
            <person name="Takaki Y."/>
            <person name="Nishi S."/>
            <person name="Hori S."/>
            <person name="Arai W."/>
            <person name="Tsubouchi T."/>
            <person name="Morono Y."/>
            <person name="Uchiyama I."/>
            <person name="Ito T."/>
            <person name="Fujiyama A."/>
            <person name="Inagaki F."/>
            <person name="Takami H."/>
        </authorList>
    </citation>
    <scope>NUCLEOTIDE SEQUENCE</scope>
    <source>
        <strain evidence="3">Expedition CK06-06</strain>
    </source>
</reference>
<dbReference type="Pfam" id="PF00989">
    <property type="entry name" value="PAS"/>
    <property type="match status" value="1"/>
</dbReference>
<dbReference type="EMBL" id="BARU01005297">
    <property type="protein sequence ID" value="GAH34269.1"/>
    <property type="molecule type" value="Genomic_DNA"/>
</dbReference>
<dbReference type="SMART" id="SM00091">
    <property type="entry name" value="PAS"/>
    <property type="match status" value="1"/>
</dbReference>
<evidence type="ECO:0000256" key="1">
    <source>
        <dbReference type="SAM" id="Coils"/>
    </source>
</evidence>
<sequence>MRYEKKARNEPISEIKELRKMIAKLEALEAEHKQVEEELRERVKLYRTVLQKLPDIVYKIDPDGHFTFISNSVRILGYEPEELIGKHFSKIIHPDDVKSFSRVIALPKHKGKVTGDENRPKLFDERRTGKRKTKDLGVRLIPKNFGSKEKEKIGAVITLGNV</sequence>
<organism evidence="3">
    <name type="scientific">marine sediment metagenome</name>
    <dbReference type="NCBI Taxonomy" id="412755"/>
    <lineage>
        <taxon>unclassified sequences</taxon>
        <taxon>metagenomes</taxon>
        <taxon>ecological metagenomes</taxon>
    </lineage>
</organism>
<dbReference type="NCBIfam" id="TIGR00229">
    <property type="entry name" value="sensory_box"/>
    <property type="match status" value="1"/>
</dbReference>
<dbReference type="SUPFAM" id="SSF55785">
    <property type="entry name" value="PYP-like sensor domain (PAS domain)"/>
    <property type="match status" value="1"/>
</dbReference>
<dbReference type="InterPro" id="IPR035965">
    <property type="entry name" value="PAS-like_dom_sf"/>
</dbReference>
<comment type="caution">
    <text evidence="3">The sequence shown here is derived from an EMBL/GenBank/DDBJ whole genome shotgun (WGS) entry which is preliminary data.</text>
</comment>
<feature type="coiled-coil region" evidence="1">
    <location>
        <begin position="15"/>
        <end position="45"/>
    </location>
</feature>
<proteinExistence type="predicted"/>
<protein>
    <recommendedName>
        <fullName evidence="2">PAS domain-containing protein</fullName>
    </recommendedName>
</protein>
<gene>
    <name evidence="3" type="ORF">S03H2_10277</name>
</gene>
<feature type="domain" description="PAS" evidence="2">
    <location>
        <begin position="42"/>
        <end position="104"/>
    </location>
</feature>
<dbReference type="GO" id="GO:0006355">
    <property type="term" value="P:regulation of DNA-templated transcription"/>
    <property type="evidence" value="ECO:0007669"/>
    <property type="project" value="InterPro"/>
</dbReference>
<dbReference type="CDD" id="cd00130">
    <property type="entry name" value="PAS"/>
    <property type="match status" value="1"/>
</dbReference>
<feature type="non-terminal residue" evidence="3">
    <location>
        <position position="162"/>
    </location>
</feature>
<dbReference type="AlphaFoldDB" id="X1FY49"/>
<dbReference type="Gene3D" id="3.30.450.20">
    <property type="entry name" value="PAS domain"/>
    <property type="match status" value="1"/>
</dbReference>
<dbReference type="PROSITE" id="PS50112">
    <property type="entry name" value="PAS"/>
    <property type="match status" value="1"/>
</dbReference>
<dbReference type="InterPro" id="IPR000014">
    <property type="entry name" value="PAS"/>
</dbReference>
<name>X1FY49_9ZZZZ</name>
<keyword evidence="1" id="KW-0175">Coiled coil</keyword>
<evidence type="ECO:0000259" key="2">
    <source>
        <dbReference type="PROSITE" id="PS50112"/>
    </source>
</evidence>